<comment type="caution">
    <text evidence="3">The sequence shown here is derived from an EMBL/GenBank/DDBJ whole genome shotgun (WGS) entry which is preliminary data.</text>
</comment>
<evidence type="ECO:0000313" key="4">
    <source>
        <dbReference type="Proteomes" id="UP000266841"/>
    </source>
</evidence>
<evidence type="ECO:0000256" key="1">
    <source>
        <dbReference type="SAM" id="MobiDB-lite"/>
    </source>
</evidence>
<keyword evidence="4" id="KW-1185">Reference proteome</keyword>
<protein>
    <recommendedName>
        <fullName evidence="2">DUF1996 domain-containing protein</fullName>
    </recommendedName>
</protein>
<evidence type="ECO:0000259" key="2">
    <source>
        <dbReference type="Pfam" id="PF09362"/>
    </source>
</evidence>
<dbReference type="Proteomes" id="UP000266841">
    <property type="component" value="Unassembled WGS sequence"/>
</dbReference>
<dbReference type="OrthoDB" id="45596at2759"/>
<dbReference type="EMBL" id="AGNL01045023">
    <property type="protein sequence ID" value="EJK49213.1"/>
    <property type="molecule type" value="Genomic_DNA"/>
</dbReference>
<gene>
    <name evidence="3" type="ORF">THAOC_31934</name>
</gene>
<feature type="compositionally biased region" description="Low complexity" evidence="1">
    <location>
        <begin position="637"/>
        <end position="685"/>
    </location>
</feature>
<name>K0R755_THAOC</name>
<feature type="compositionally biased region" description="Gly residues" evidence="1">
    <location>
        <begin position="175"/>
        <end position="185"/>
    </location>
</feature>
<accession>K0R755</accession>
<dbReference type="Pfam" id="PF09362">
    <property type="entry name" value="DUF1996"/>
    <property type="match status" value="1"/>
</dbReference>
<organism evidence="3 4">
    <name type="scientific">Thalassiosira oceanica</name>
    <name type="common">Marine diatom</name>
    <dbReference type="NCBI Taxonomy" id="159749"/>
    <lineage>
        <taxon>Eukaryota</taxon>
        <taxon>Sar</taxon>
        <taxon>Stramenopiles</taxon>
        <taxon>Ochrophyta</taxon>
        <taxon>Bacillariophyta</taxon>
        <taxon>Coscinodiscophyceae</taxon>
        <taxon>Thalassiosirophycidae</taxon>
        <taxon>Thalassiosirales</taxon>
        <taxon>Thalassiosiraceae</taxon>
        <taxon>Thalassiosira</taxon>
    </lineage>
</organism>
<dbReference type="InterPro" id="IPR018535">
    <property type="entry name" value="DUF1996"/>
</dbReference>
<sequence>MRVGVVSASSGFHRTETRGTIPYGTGGAVARTYIRFTLGLSRQKTCVTPDSRDAPDPSPGEVSLAMCDERMSAPTTLVDAGHFFPIFTHSLPTVTQGLLRKTFPARTRLAKASSWPANAFCSSNFLDSVQVELGTRRTAHLRSPATLSSAANHGNKPQLSGDCGPKCPADATTGGPRGKPIGGGHQNHSLIITTPDPTTTKSPASGTLQFSDTNMKIQVSPAALVALVAGSIPPHAAAQADRMVKMCLFYSAPSGHARSDPIISQDCTSSHMHTFYGPRSIHPSTSYDDLRATPPDLSTTPYEENQSLYWHPSIYRVVNGEYILVRNLDSSPYYRWDLSVDPVAEPFPPGFRMIAASDDPGADGCGPDGNCGSDSLHAMFTECCMLRNGSETCEAWEQSQIVFPTRSCDFLGIALAMPTCWDGRIDSPDHKSHMAYTVGGNVADPCPPGYDRRLPQVQLFVRINNYRGGTYVLSDLKDTFHVDFFNGWEEGKLQTIMNTCQPQPQGVNEYNPPCDCTPESLEDEGTYDGGLTSNEASAQICDSDIKRMIVDEDFDQISTLPVYGGSCQGEPMIERTWPTGLTADLFSTDCNNPITTTSTSSTTGSTSEFDCTSMQNSMIILSALDCVYLATTRSQTTTRASPSTTTTRETSTASTTGQTTTTTQSPPRTTTASTITTTSSSTTEAPPEEEDLRVIACGSGERRLRCPEDVDVADASDVHGVRCCRDCANDGPCSDIWRRKCGKFDDEVFGTSYVGTLEECAHEATFYEALELCEEMEGGRLCTADEVIQGCTKGTGCGLNSEMVWTCMYLDGDCESDMECCSGFCNGGACDEE</sequence>
<feature type="compositionally biased region" description="Polar residues" evidence="1">
    <location>
        <begin position="145"/>
        <end position="158"/>
    </location>
</feature>
<feature type="domain" description="DUF1996" evidence="2">
    <location>
        <begin position="260"/>
        <end position="488"/>
    </location>
</feature>
<feature type="region of interest" description="Disordered" evidence="1">
    <location>
        <begin position="144"/>
        <end position="187"/>
    </location>
</feature>
<reference evidence="3 4" key="1">
    <citation type="journal article" date="2012" name="Genome Biol.">
        <title>Genome and low-iron response of an oceanic diatom adapted to chronic iron limitation.</title>
        <authorList>
            <person name="Lommer M."/>
            <person name="Specht M."/>
            <person name="Roy A.S."/>
            <person name="Kraemer L."/>
            <person name="Andreson R."/>
            <person name="Gutowska M.A."/>
            <person name="Wolf J."/>
            <person name="Bergner S.V."/>
            <person name="Schilhabel M.B."/>
            <person name="Klostermeier U.C."/>
            <person name="Beiko R.G."/>
            <person name="Rosenstiel P."/>
            <person name="Hippler M."/>
            <person name="Laroche J."/>
        </authorList>
    </citation>
    <scope>NUCLEOTIDE SEQUENCE [LARGE SCALE GENOMIC DNA]</scope>
    <source>
        <strain evidence="3 4">CCMP1005</strain>
    </source>
</reference>
<feature type="region of interest" description="Disordered" evidence="1">
    <location>
        <begin position="637"/>
        <end position="690"/>
    </location>
</feature>
<dbReference type="eggNOG" id="ENOG502RYCN">
    <property type="taxonomic scope" value="Eukaryota"/>
</dbReference>
<dbReference type="PANTHER" id="PTHR43662">
    <property type="match status" value="1"/>
</dbReference>
<dbReference type="AlphaFoldDB" id="K0R755"/>
<evidence type="ECO:0000313" key="3">
    <source>
        <dbReference type="EMBL" id="EJK49213.1"/>
    </source>
</evidence>
<proteinExistence type="predicted"/>
<dbReference type="PANTHER" id="PTHR43662:SF3">
    <property type="entry name" value="DOMAIN PROTEIN, PUTATIVE (AFU_ORTHOLOGUE AFUA_6G11970)-RELATED"/>
    <property type="match status" value="1"/>
</dbReference>